<keyword evidence="2" id="KW-0472">Membrane</keyword>
<evidence type="ECO:0000313" key="3">
    <source>
        <dbReference type="EMBL" id="CAE4597779.1"/>
    </source>
</evidence>
<evidence type="ECO:0000256" key="1">
    <source>
        <dbReference type="SAM" id="MobiDB-lite"/>
    </source>
</evidence>
<feature type="region of interest" description="Disordered" evidence="1">
    <location>
        <begin position="438"/>
        <end position="475"/>
    </location>
</feature>
<feature type="compositionally biased region" description="Polar residues" evidence="1">
    <location>
        <begin position="69"/>
        <end position="101"/>
    </location>
</feature>
<feature type="region of interest" description="Disordered" evidence="1">
    <location>
        <begin position="68"/>
        <end position="101"/>
    </location>
</feature>
<feature type="compositionally biased region" description="Polar residues" evidence="1">
    <location>
        <begin position="264"/>
        <end position="277"/>
    </location>
</feature>
<feature type="compositionally biased region" description="Polar residues" evidence="1">
    <location>
        <begin position="190"/>
        <end position="209"/>
    </location>
</feature>
<feature type="region of interest" description="Disordered" evidence="1">
    <location>
        <begin position="172"/>
        <end position="228"/>
    </location>
</feature>
<sequence length="577" mass="63470">MMIEAPSDEDDETLFLSSPETTRPSPLSQANGEIIHTVQTPISPPGLNMTPQSRSAFEPYVLNHIDDSCSPNHGSSARSTLARSSDPSQSSAVTSERFPSSSAHFLVAPPRTSLAPRVSSYREEHVETAGTLLSSASCTDLEESASIRRLRQGGYIGKRSYDPTAVVPRGRNRAHTFTSGVRNRSRESVIFSQSSNSSEGSVPNLSPPSRSKRMLRTERNSSIHNTRFDSDITMATALSSSSIDEDEIESYPINSHAPLHQRDGSTGQPTIMTASSTAPTTRFDRFTSWRGVFGMLTVSLNRHNDRATLPRRRTMKVLACIGLYFISICTFLHLPLRNGPFFPSFGSRKLSKPSRKKDVFQFNEDEIGNEKTAGLGFGVGHGREVAFPLAGRVSEESGSDDIKDGAPTSSKKLKAFVFKRKDTTTSIDNFSDHHEYEAYDSSSASGGIGNAPSTSSEIHKSGGRRPSLSHAKASSNEMVFGVSSREVRLTPNGSESNGASGSPKQAVKRFIPPENGARNRMKSEHTSRGWDWSNALRALYKALAWVGFMVLVLETGYQEMTRRFMYLRQRRIRPRTE</sequence>
<protein>
    <submittedName>
        <fullName evidence="3">Uncharacterized protein</fullName>
    </submittedName>
</protein>
<proteinExistence type="predicted"/>
<name>A0A7S4R084_9STRA</name>
<feature type="compositionally biased region" description="Basic and acidic residues" evidence="1">
    <location>
        <begin position="215"/>
        <end position="228"/>
    </location>
</feature>
<feature type="compositionally biased region" description="Polar residues" evidence="1">
    <location>
        <begin position="15"/>
        <end position="31"/>
    </location>
</feature>
<dbReference type="AlphaFoldDB" id="A0A7S4R084"/>
<keyword evidence="2" id="KW-0812">Transmembrane</keyword>
<feature type="region of interest" description="Disordered" evidence="1">
    <location>
        <begin position="254"/>
        <end position="277"/>
    </location>
</feature>
<evidence type="ECO:0000256" key="2">
    <source>
        <dbReference type="SAM" id="Phobius"/>
    </source>
</evidence>
<organism evidence="3">
    <name type="scientific">Ditylum brightwellii</name>
    <dbReference type="NCBI Taxonomy" id="49249"/>
    <lineage>
        <taxon>Eukaryota</taxon>
        <taxon>Sar</taxon>
        <taxon>Stramenopiles</taxon>
        <taxon>Ochrophyta</taxon>
        <taxon>Bacillariophyta</taxon>
        <taxon>Mediophyceae</taxon>
        <taxon>Lithodesmiophycidae</taxon>
        <taxon>Lithodesmiales</taxon>
        <taxon>Lithodesmiaceae</taxon>
        <taxon>Ditylum</taxon>
    </lineage>
</organism>
<reference evidence="3" key="1">
    <citation type="submission" date="2021-01" db="EMBL/GenBank/DDBJ databases">
        <authorList>
            <person name="Corre E."/>
            <person name="Pelletier E."/>
            <person name="Niang G."/>
            <person name="Scheremetjew M."/>
            <person name="Finn R."/>
            <person name="Kale V."/>
            <person name="Holt S."/>
            <person name="Cochrane G."/>
            <person name="Meng A."/>
            <person name="Brown T."/>
            <person name="Cohen L."/>
        </authorList>
    </citation>
    <scope>NUCLEOTIDE SEQUENCE</scope>
    <source>
        <strain evidence="3">GSO104</strain>
    </source>
</reference>
<feature type="compositionally biased region" description="Polar residues" evidence="1">
    <location>
        <begin position="440"/>
        <end position="456"/>
    </location>
</feature>
<keyword evidence="2" id="KW-1133">Transmembrane helix</keyword>
<feature type="compositionally biased region" description="Acidic residues" evidence="1">
    <location>
        <begin position="1"/>
        <end position="13"/>
    </location>
</feature>
<feature type="compositionally biased region" description="Polar residues" evidence="1">
    <location>
        <begin position="491"/>
        <end position="503"/>
    </location>
</feature>
<accession>A0A7S4R084</accession>
<feature type="region of interest" description="Disordered" evidence="1">
    <location>
        <begin position="1"/>
        <end position="31"/>
    </location>
</feature>
<feature type="region of interest" description="Disordered" evidence="1">
    <location>
        <begin position="488"/>
        <end position="527"/>
    </location>
</feature>
<gene>
    <name evidence="3" type="ORF">DBRI00130_LOCUS9941</name>
</gene>
<feature type="transmembrane region" description="Helical" evidence="2">
    <location>
        <begin position="317"/>
        <end position="336"/>
    </location>
</feature>
<dbReference type="EMBL" id="HBNS01012314">
    <property type="protein sequence ID" value="CAE4597779.1"/>
    <property type="molecule type" value="Transcribed_RNA"/>
</dbReference>